<dbReference type="OrthoDB" id="9964964at2"/>
<gene>
    <name evidence="1" type="ORF">SAMN02745170_03421</name>
</gene>
<accession>A0A1M6MFS9</accession>
<evidence type="ECO:0000313" key="2">
    <source>
        <dbReference type="Proteomes" id="UP000322917"/>
    </source>
</evidence>
<dbReference type="EMBL" id="FQZD01000041">
    <property type="protein sequence ID" value="SHJ82298.1"/>
    <property type="molecule type" value="Genomic_DNA"/>
</dbReference>
<sequence length="68" mass="7692">MNEYLKVLHALYINPRHLQSDFARYNAKIIAEAASRGHITCLLAGIATNKWYLTIKGAETLNEAGWMD</sequence>
<keyword evidence="2" id="KW-1185">Reference proteome</keyword>
<name>A0A1M6MFS9_9FIRM</name>
<protein>
    <submittedName>
        <fullName evidence="1">Uncharacterized protein</fullName>
    </submittedName>
</protein>
<dbReference type="AlphaFoldDB" id="A0A1M6MFS9"/>
<evidence type="ECO:0000313" key="1">
    <source>
        <dbReference type="EMBL" id="SHJ82298.1"/>
    </source>
</evidence>
<organism evidence="1 2">
    <name type="scientific">Propionispora hippei DSM 15287</name>
    <dbReference type="NCBI Taxonomy" id="1123003"/>
    <lineage>
        <taxon>Bacteria</taxon>
        <taxon>Bacillati</taxon>
        <taxon>Bacillota</taxon>
        <taxon>Negativicutes</taxon>
        <taxon>Selenomonadales</taxon>
        <taxon>Sporomusaceae</taxon>
        <taxon>Propionispora</taxon>
    </lineage>
</organism>
<proteinExistence type="predicted"/>
<reference evidence="1 2" key="1">
    <citation type="submission" date="2016-11" db="EMBL/GenBank/DDBJ databases">
        <authorList>
            <person name="Varghese N."/>
            <person name="Submissions S."/>
        </authorList>
    </citation>
    <scope>NUCLEOTIDE SEQUENCE [LARGE SCALE GENOMIC DNA]</scope>
    <source>
        <strain evidence="1 2">DSM 15287</strain>
    </source>
</reference>
<dbReference type="RefSeq" id="WP_149736022.1">
    <property type="nucleotide sequence ID" value="NZ_FQZD01000041.1"/>
</dbReference>
<dbReference type="Proteomes" id="UP000322917">
    <property type="component" value="Unassembled WGS sequence"/>
</dbReference>